<name>A0A7H9DRM4_9FLAO</name>
<dbReference type="SUPFAM" id="SSF48295">
    <property type="entry name" value="TrpR-like"/>
    <property type="match status" value="1"/>
</dbReference>
<dbReference type="Proteomes" id="UP000510643">
    <property type="component" value="Chromosome"/>
</dbReference>
<reference evidence="1 2" key="1">
    <citation type="submission" date="2019-06" db="EMBL/GenBank/DDBJ databases">
        <title>Emergence of pandrug resistant Empedobacter falsenii in China.</title>
        <authorList>
            <person name="Dong N."/>
            <person name="Chen S."/>
            <person name="Zhang R."/>
        </authorList>
    </citation>
    <scope>NUCLEOTIDE SEQUENCE [LARGE SCALE GENOMIC DNA]</scope>
    <source>
        <strain evidence="1 2">1681-1</strain>
    </source>
</reference>
<dbReference type="InterPro" id="IPR010921">
    <property type="entry name" value="Trp_repressor/repl_initiator"/>
</dbReference>
<dbReference type="GO" id="GO:0043565">
    <property type="term" value="F:sequence-specific DNA binding"/>
    <property type="evidence" value="ECO:0007669"/>
    <property type="project" value="InterPro"/>
</dbReference>
<organism evidence="1 2">
    <name type="scientific">Empedobacter falsenii</name>
    <dbReference type="NCBI Taxonomy" id="343874"/>
    <lineage>
        <taxon>Bacteria</taxon>
        <taxon>Pseudomonadati</taxon>
        <taxon>Bacteroidota</taxon>
        <taxon>Flavobacteriia</taxon>
        <taxon>Flavobacteriales</taxon>
        <taxon>Weeksellaceae</taxon>
        <taxon>Empedobacter</taxon>
    </lineage>
</organism>
<dbReference type="KEGG" id="efal:FH779_06945"/>
<dbReference type="Gene3D" id="1.10.10.60">
    <property type="entry name" value="Homeodomain-like"/>
    <property type="match status" value="1"/>
</dbReference>
<protein>
    <submittedName>
        <fullName evidence="1">Helix-turn-helix domain-containing protein</fullName>
    </submittedName>
</protein>
<sequence>MSSPNYKLIFEDILSDLYPEKKDLCTKILSKDNLNIFDILTLNKLIFGNSLNNRNNKFKTYSEEEILYILKFKKNNKLKNIEIAEHFNLSRNTITKWLKKYNDNY</sequence>
<evidence type="ECO:0000313" key="1">
    <source>
        <dbReference type="EMBL" id="QLL57828.1"/>
    </source>
</evidence>
<keyword evidence="2" id="KW-1185">Reference proteome</keyword>
<accession>A0A7H9DRM4</accession>
<dbReference type="Pfam" id="PF13384">
    <property type="entry name" value="HTH_23"/>
    <property type="match status" value="1"/>
</dbReference>
<proteinExistence type="predicted"/>
<gene>
    <name evidence="1" type="ORF">FH779_06945</name>
</gene>
<dbReference type="RefSeq" id="WP_180906525.1">
    <property type="nucleotide sequence ID" value="NZ_CP040908.1"/>
</dbReference>
<dbReference type="AlphaFoldDB" id="A0A7H9DRM4"/>
<dbReference type="EMBL" id="CP040908">
    <property type="protein sequence ID" value="QLL57828.1"/>
    <property type="molecule type" value="Genomic_DNA"/>
</dbReference>
<evidence type="ECO:0000313" key="2">
    <source>
        <dbReference type="Proteomes" id="UP000510643"/>
    </source>
</evidence>
<dbReference type="GeneID" id="78401186"/>